<name>A0A445N405_9BACT</name>
<feature type="transmembrane region" description="Helical" evidence="1">
    <location>
        <begin position="12"/>
        <end position="35"/>
    </location>
</feature>
<keyword evidence="1" id="KW-0812">Transmembrane</keyword>
<keyword evidence="1" id="KW-1133">Transmembrane helix</keyword>
<reference evidence="2" key="1">
    <citation type="submission" date="2018-01" db="EMBL/GenBank/DDBJ databases">
        <authorList>
            <person name="Regsiter A."/>
            <person name="William W."/>
        </authorList>
    </citation>
    <scope>NUCLEOTIDE SEQUENCE</scope>
    <source>
        <strain evidence="2">TRIP AH-1</strain>
    </source>
</reference>
<gene>
    <name evidence="2" type="ORF">PITCH_A920049</name>
</gene>
<organism evidence="2">
    <name type="scientific">uncultured Desulfobacterium sp</name>
    <dbReference type="NCBI Taxonomy" id="201089"/>
    <lineage>
        <taxon>Bacteria</taxon>
        <taxon>Pseudomonadati</taxon>
        <taxon>Thermodesulfobacteriota</taxon>
        <taxon>Desulfobacteria</taxon>
        <taxon>Desulfobacterales</taxon>
        <taxon>Desulfobacteriaceae</taxon>
        <taxon>Desulfobacterium</taxon>
        <taxon>environmental samples</taxon>
    </lineage>
</organism>
<protein>
    <recommendedName>
        <fullName evidence="3">LPS export ABC transporter periplasmic protein LptC</fullName>
    </recommendedName>
</protein>
<dbReference type="AlphaFoldDB" id="A0A445N405"/>
<dbReference type="Gene3D" id="2.60.450.10">
    <property type="entry name" value="Lipopolysaccharide (LPS) transport protein A like domain"/>
    <property type="match status" value="1"/>
</dbReference>
<dbReference type="EMBL" id="OJIN01000239">
    <property type="protein sequence ID" value="SPD76421.1"/>
    <property type="molecule type" value="Genomic_DNA"/>
</dbReference>
<evidence type="ECO:0000313" key="2">
    <source>
        <dbReference type="EMBL" id="SPD76421.1"/>
    </source>
</evidence>
<accession>A0A445N405</accession>
<evidence type="ECO:0008006" key="3">
    <source>
        <dbReference type="Google" id="ProtNLM"/>
    </source>
</evidence>
<evidence type="ECO:0000256" key="1">
    <source>
        <dbReference type="SAM" id="Phobius"/>
    </source>
</evidence>
<keyword evidence="1" id="KW-0472">Membrane</keyword>
<sequence>MEESLYKNKRSIMMRTIMVSLILAGLAVLICFYYFGRLSNSKNKNRGASHYHFPKPEHDIRGFRFDAMDGEAKVISIEADRFCIAKKKLYLFSFGMLNEVRLENASVHIFGRGKPAAPRSDGSDVNIPWENPTFKNVISKDVLSSFPVKKLLYIEMEPVSVMLHDKKSVVTRISADSASIRQVYKDIIFRGHVKVISGSRILITDQLSFSPEEGVIKADRHFELKTPQEQTDGKNLITDVFLKPMERKNFIINQK</sequence>
<proteinExistence type="predicted"/>